<evidence type="ECO:0000313" key="2">
    <source>
        <dbReference type="Proteomes" id="UP000030671"/>
    </source>
</evidence>
<dbReference type="GeneID" id="20666117"/>
<sequence>MLFDGSTPHTRSGFPLLLRRMHTAPSLSRTPVRHRAVHAAPDAGIAGTTTHHPSGNDRRYDCTLLIAAPPRTPIGSSFAAPGPHPSCISGRLAQGKVALGARPESCEAPGESTYGFTGWPMSRPGASPILIAGSAQPSCRTLRDRRKELTSEGACQSAITDAGHKSMGGARLRAPHTQGPHTQIAFWRWRAGLGGGPKRRPPNTAGLGRIQSLSAVASSVVDDRESSPLCLPSAGAAEVVLARA</sequence>
<proteinExistence type="predicted"/>
<accession>W4JSD0</accession>
<protein>
    <submittedName>
        <fullName evidence="1">Uncharacterized protein</fullName>
    </submittedName>
</protein>
<dbReference type="HOGENOM" id="CLU_1138117_0_0_1"/>
<dbReference type="EMBL" id="KI925464">
    <property type="protein sequence ID" value="ETW76472.1"/>
    <property type="molecule type" value="Genomic_DNA"/>
</dbReference>
<gene>
    <name evidence="1" type="ORF">HETIRDRAFT_105939</name>
</gene>
<reference evidence="1 2" key="1">
    <citation type="journal article" date="2012" name="New Phytol.">
        <title>Insight into trade-off between wood decay and parasitism from the genome of a fungal forest pathogen.</title>
        <authorList>
            <person name="Olson A."/>
            <person name="Aerts A."/>
            <person name="Asiegbu F."/>
            <person name="Belbahri L."/>
            <person name="Bouzid O."/>
            <person name="Broberg A."/>
            <person name="Canback B."/>
            <person name="Coutinho P.M."/>
            <person name="Cullen D."/>
            <person name="Dalman K."/>
            <person name="Deflorio G."/>
            <person name="van Diepen L.T."/>
            <person name="Dunand C."/>
            <person name="Duplessis S."/>
            <person name="Durling M."/>
            <person name="Gonthier P."/>
            <person name="Grimwood J."/>
            <person name="Fossdal C.G."/>
            <person name="Hansson D."/>
            <person name="Henrissat B."/>
            <person name="Hietala A."/>
            <person name="Himmelstrand K."/>
            <person name="Hoffmeister D."/>
            <person name="Hogberg N."/>
            <person name="James T.Y."/>
            <person name="Karlsson M."/>
            <person name="Kohler A."/>
            <person name="Kues U."/>
            <person name="Lee Y.H."/>
            <person name="Lin Y.C."/>
            <person name="Lind M."/>
            <person name="Lindquist E."/>
            <person name="Lombard V."/>
            <person name="Lucas S."/>
            <person name="Lunden K."/>
            <person name="Morin E."/>
            <person name="Murat C."/>
            <person name="Park J."/>
            <person name="Raffaello T."/>
            <person name="Rouze P."/>
            <person name="Salamov A."/>
            <person name="Schmutz J."/>
            <person name="Solheim H."/>
            <person name="Stahlberg J."/>
            <person name="Velez H."/>
            <person name="de Vries R.P."/>
            <person name="Wiebenga A."/>
            <person name="Woodward S."/>
            <person name="Yakovlev I."/>
            <person name="Garbelotto M."/>
            <person name="Martin F."/>
            <person name="Grigoriev I.V."/>
            <person name="Stenlid J."/>
        </authorList>
    </citation>
    <scope>NUCLEOTIDE SEQUENCE [LARGE SCALE GENOMIC DNA]</scope>
    <source>
        <strain evidence="1 2">TC 32-1</strain>
    </source>
</reference>
<evidence type="ECO:0000313" key="1">
    <source>
        <dbReference type="EMBL" id="ETW76472.1"/>
    </source>
</evidence>
<organism evidence="1 2">
    <name type="scientific">Heterobasidion irregulare (strain TC 32-1)</name>
    <dbReference type="NCBI Taxonomy" id="747525"/>
    <lineage>
        <taxon>Eukaryota</taxon>
        <taxon>Fungi</taxon>
        <taxon>Dikarya</taxon>
        <taxon>Basidiomycota</taxon>
        <taxon>Agaricomycotina</taxon>
        <taxon>Agaricomycetes</taxon>
        <taxon>Russulales</taxon>
        <taxon>Bondarzewiaceae</taxon>
        <taxon>Heterobasidion</taxon>
        <taxon>Heterobasidion annosum species complex</taxon>
    </lineage>
</organism>
<dbReference type="RefSeq" id="XP_009551373.1">
    <property type="nucleotide sequence ID" value="XM_009553078.1"/>
</dbReference>
<keyword evidence="2" id="KW-1185">Reference proteome</keyword>
<dbReference type="AlphaFoldDB" id="W4JSD0"/>
<dbReference type="KEGG" id="hir:HETIRDRAFT_105939"/>
<name>W4JSD0_HETIT</name>
<dbReference type="InParanoid" id="W4JSD0"/>
<dbReference type="Proteomes" id="UP000030671">
    <property type="component" value="Unassembled WGS sequence"/>
</dbReference>